<dbReference type="EMBL" id="JADIMJ010000090">
    <property type="protein sequence ID" value="MBO8454285.1"/>
    <property type="molecule type" value="Genomic_DNA"/>
</dbReference>
<name>A0A940IGT7_9BACT</name>
<dbReference type="GO" id="GO:0047617">
    <property type="term" value="F:fatty acyl-CoA hydrolase activity"/>
    <property type="evidence" value="ECO:0007669"/>
    <property type="project" value="TreeGrafter"/>
</dbReference>
<dbReference type="InterPro" id="IPR006684">
    <property type="entry name" value="YbgC/YbaW"/>
</dbReference>
<evidence type="ECO:0000313" key="3">
    <source>
        <dbReference type="EMBL" id="MBO8454285.1"/>
    </source>
</evidence>
<reference evidence="3" key="1">
    <citation type="submission" date="2020-10" db="EMBL/GenBank/DDBJ databases">
        <authorList>
            <person name="Gilroy R."/>
        </authorList>
    </citation>
    <scope>NUCLEOTIDE SEQUENCE</scope>
    <source>
        <strain evidence="3">F1-3629</strain>
    </source>
</reference>
<dbReference type="PANTHER" id="PTHR31793:SF27">
    <property type="entry name" value="NOVEL THIOESTERASE SUPERFAMILY DOMAIN AND SAPOSIN A-TYPE DOMAIN CONTAINING PROTEIN (0610012H03RIK)"/>
    <property type="match status" value="1"/>
</dbReference>
<dbReference type="InterPro" id="IPR050563">
    <property type="entry name" value="4-hydroxybenzoyl-CoA_TE"/>
</dbReference>
<accession>A0A940IGT7</accession>
<gene>
    <name evidence="3" type="ORF">IAC07_06145</name>
</gene>
<keyword evidence="2" id="KW-0378">Hydrolase</keyword>
<comment type="similarity">
    <text evidence="1">Belongs to the 4-hydroxybenzoyl-CoA thioesterase family.</text>
</comment>
<sequence length="137" mass="15499">MMRSELELDVRYYETDQMGIVHHSNYVRYIECGRSDMMKKAGLPIEAIEAAGVMLPVVSVECHYKLPAKMGDTLRIVSMVSKVPMAKLEIDTEIYNQHNDLLCVGKVILGFIDSVTRHPVRCPEKLAETIRSRMGDA</sequence>
<evidence type="ECO:0000256" key="1">
    <source>
        <dbReference type="ARBA" id="ARBA00005953"/>
    </source>
</evidence>
<comment type="caution">
    <text evidence="3">The sequence shown here is derived from an EMBL/GenBank/DDBJ whole genome shotgun (WGS) entry which is preliminary data.</text>
</comment>
<dbReference type="Proteomes" id="UP000771749">
    <property type="component" value="Unassembled WGS sequence"/>
</dbReference>
<evidence type="ECO:0000256" key="2">
    <source>
        <dbReference type="ARBA" id="ARBA00022801"/>
    </source>
</evidence>
<dbReference type="InterPro" id="IPR029069">
    <property type="entry name" value="HotDog_dom_sf"/>
</dbReference>
<dbReference type="SUPFAM" id="SSF54637">
    <property type="entry name" value="Thioesterase/thiol ester dehydrase-isomerase"/>
    <property type="match status" value="1"/>
</dbReference>
<dbReference type="CDD" id="cd00586">
    <property type="entry name" value="4HBT"/>
    <property type="match status" value="1"/>
</dbReference>
<dbReference type="Pfam" id="PF13279">
    <property type="entry name" value="4HBT_2"/>
    <property type="match status" value="1"/>
</dbReference>
<dbReference type="PANTHER" id="PTHR31793">
    <property type="entry name" value="4-HYDROXYBENZOYL-COA THIOESTERASE FAMILY MEMBER"/>
    <property type="match status" value="1"/>
</dbReference>
<dbReference type="Gene3D" id="3.10.129.10">
    <property type="entry name" value="Hotdog Thioesterase"/>
    <property type="match status" value="1"/>
</dbReference>
<reference evidence="3" key="2">
    <citation type="journal article" date="2021" name="PeerJ">
        <title>Extensive microbial diversity within the chicken gut microbiome revealed by metagenomics and culture.</title>
        <authorList>
            <person name="Gilroy R."/>
            <person name="Ravi A."/>
            <person name="Getino M."/>
            <person name="Pursley I."/>
            <person name="Horton D.L."/>
            <person name="Alikhan N.F."/>
            <person name="Baker D."/>
            <person name="Gharbi K."/>
            <person name="Hall N."/>
            <person name="Watson M."/>
            <person name="Adriaenssens E.M."/>
            <person name="Foster-Nyarko E."/>
            <person name="Jarju S."/>
            <person name="Secka A."/>
            <person name="Antonio M."/>
            <person name="Oren A."/>
            <person name="Chaudhuri R.R."/>
            <person name="La Ragione R."/>
            <person name="Hildebrand F."/>
            <person name="Pallen M.J."/>
        </authorList>
    </citation>
    <scope>NUCLEOTIDE SEQUENCE</scope>
    <source>
        <strain evidence="3">F1-3629</strain>
    </source>
</reference>
<dbReference type="PIRSF" id="PIRSF003230">
    <property type="entry name" value="YbgC"/>
    <property type="match status" value="1"/>
</dbReference>
<proteinExistence type="inferred from homology"/>
<dbReference type="AlphaFoldDB" id="A0A940IGT7"/>
<organism evidence="3 4">
    <name type="scientific">Candidatus Cryptobacteroides gallistercoris</name>
    <dbReference type="NCBI Taxonomy" id="2840765"/>
    <lineage>
        <taxon>Bacteria</taxon>
        <taxon>Pseudomonadati</taxon>
        <taxon>Bacteroidota</taxon>
        <taxon>Bacteroidia</taxon>
        <taxon>Bacteroidales</taxon>
        <taxon>Candidatus Cryptobacteroides</taxon>
    </lineage>
</organism>
<protein>
    <submittedName>
        <fullName evidence="3">Acyl-CoA thioesterase</fullName>
    </submittedName>
</protein>
<evidence type="ECO:0000313" key="4">
    <source>
        <dbReference type="Proteomes" id="UP000771749"/>
    </source>
</evidence>
<dbReference type="NCBIfam" id="TIGR00051">
    <property type="entry name" value="YbgC/FadM family acyl-CoA thioesterase"/>
    <property type="match status" value="1"/>
</dbReference>